<dbReference type="PIRSF" id="PIRSF001434">
    <property type="entry name" value="CGS"/>
    <property type="match status" value="1"/>
</dbReference>
<dbReference type="Proteomes" id="UP000682843">
    <property type="component" value="Chromosome"/>
</dbReference>
<dbReference type="InterPro" id="IPR054542">
    <property type="entry name" value="Cys_met_metab_PP"/>
</dbReference>
<evidence type="ECO:0000256" key="7">
    <source>
        <dbReference type="ARBA" id="ARBA00047625"/>
    </source>
</evidence>
<name>A0ABX8A9P2_9BRAD</name>
<comment type="cofactor">
    <cofactor evidence="1 8">
        <name>pyridoxal 5'-phosphate</name>
        <dbReference type="ChEBI" id="CHEBI:597326"/>
    </cofactor>
</comment>
<dbReference type="SUPFAM" id="SSF53383">
    <property type="entry name" value="PLP-dependent transferases"/>
    <property type="match status" value="1"/>
</dbReference>
<keyword evidence="4 9" id="KW-0456">Lyase</keyword>
<dbReference type="InterPro" id="IPR000277">
    <property type="entry name" value="Cys/Met-Metab_PyrdxlP-dep_enz"/>
</dbReference>
<dbReference type="PROSITE" id="PS00868">
    <property type="entry name" value="CYS_MET_METAB_PP"/>
    <property type="match status" value="1"/>
</dbReference>
<evidence type="ECO:0000256" key="6">
    <source>
        <dbReference type="ARBA" id="ARBA00047517"/>
    </source>
</evidence>
<comment type="catalytic activity">
    <reaction evidence="6">
        <text>L,L-cystathionine + H2O = L-homocysteine + pyruvate + NH4(+)</text>
        <dbReference type="Rhea" id="RHEA:13965"/>
        <dbReference type="ChEBI" id="CHEBI:15361"/>
        <dbReference type="ChEBI" id="CHEBI:15377"/>
        <dbReference type="ChEBI" id="CHEBI:28938"/>
        <dbReference type="ChEBI" id="CHEBI:58161"/>
        <dbReference type="ChEBI" id="CHEBI:58199"/>
    </reaction>
</comment>
<dbReference type="Gene3D" id="3.90.1150.10">
    <property type="entry name" value="Aspartate Aminotransferase, domain 1"/>
    <property type="match status" value="1"/>
</dbReference>
<dbReference type="Gene3D" id="3.40.640.10">
    <property type="entry name" value="Type I PLP-dependent aspartate aminotransferase-like (Major domain)"/>
    <property type="match status" value="1"/>
</dbReference>
<dbReference type="PANTHER" id="PTHR43500">
    <property type="entry name" value="CYSTATHIONINE BETA-LYASE-RELATED"/>
    <property type="match status" value="1"/>
</dbReference>
<dbReference type="GO" id="GO:0016829">
    <property type="term" value="F:lyase activity"/>
    <property type="evidence" value="ECO:0007669"/>
    <property type="project" value="UniProtKB-KW"/>
</dbReference>
<dbReference type="EC" id="4.4.1.8" evidence="9"/>
<evidence type="ECO:0000313" key="9">
    <source>
        <dbReference type="EMBL" id="QUS40041.1"/>
    </source>
</evidence>
<dbReference type="InterPro" id="IPR015424">
    <property type="entry name" value="PyrdxlP-dep_Trfase"/>
</dbReference>
<dbReference type="InterPro" id="IPR015422">
    <property type="entry name" value="PyrdxlP-dep_Trfase_small"/>
</dbReference>
<dbReference type="NCBIfam" id="TIGR01324">
    <property type="entry name" value="cysta_beta_ly_B"/>
    <property type="match status" value="1"/>
</dbReference>
<dbReference type="PANTHER" id="PTHR43500:SF1">
    <property type="entry name" value="CYSTATHIONINE BETA-LYASE-RELATED"/>
    <property type="match status" value="1"/>
</dbReference>
<evidence type="ECO:0000313" key="10">
    <source>
        <dbReference type="Proteomes" id="UP000682843"/>
    </source>
</evidence>
<evidence type="ECO:0000256" key="8">
    <source>
        <dbReference type="RuleBase" id="RU362118"/>
    </source>
</evidence>
<comment type="similarity">
    <text evidence="2 8">Belongs to the trans-sulfuration enzymes family.</text>
</comment>
<dbReference type="InterPro" id="IPR006233">
    <property type="entry name" value="Cys_b_lyase_bac"/>
</dbReference>
<organism evidence="9 10">
    <name type="scientific">Tardiphaga alba</name>
    <dbReference type="NCBI Taxonomy" id="340268"/>
    <lineage>
        <taxon>Bacteria</taxon>
        <taxon>Pseudomonadati</taxon>
        <taxon>Pseudomonadota</taxon>
        <taxon>Alphaproteobacteria</taxon>
        <taxon>Hyphomicrobiales</taxon>
        <taxon>Nitrobacteraceae</taxon>
        <taxon>Tardiphaga</taxon>
    </lineage>
</organism>
<dbReference type="Pfam" id="PF01053">
    <property type="entry name" value="Cys_Met_Meta_PP"/>
    <property type="match status" value="1"/>
</dbReference>
<sequence>MRLLPRRKKPFELDTRLAHTGRAPSEHCGMVNVPIYRGSTILSDTLEDWESKKTQDNPMANYGRFGSPLTRSLEAAVCDLEGGYRSILFPSGLSACTHALLGLLKVGDHLLISDSVYGPTRIFAERVLKRLGIDVEYFAPSDTADLIARFKPATRVVFVESPGSMTFEIQDIPAIAEVAHRQDAFVVLDNTWATPLFFKPFEHGVDISIQAATKYIVGHSDALLGIATANERAWPALQAAAHDFGETAGPDDIFLALRGLRTLSVRMKQHHESGLRLAEALQAHAAVARVIHPGLPHDPGHAIWQRDFRGASGLFGVVLKPMSRSQLSILFKNFNLFGIGLSWGGFESLALLVDPPKRCVPTGGCDGPLLRIHAGLEDVQDLIEDMCGALDSALCVETAA</sequence>
<accession>A0ABX8A9P2</accession>
<protein>
    <submittedName>
        <fullName evidence="9">Cystathionine beta-lyase</fullName>
        <ecNumber evidence="9">4.4.1.8</ecNumber>
    </submittedName>
</protein>
<dbReference type="EMBL" id="CP036498">
    <property type="protein sequence ID" value="QUS40041.1"/>
    <property type="molecule type" value="Genomic_DNA"/>
</dbReference>
<gene>
    <name evidence="9" type="primary">metC</name>
    <name evidence="9" type="ORF">RPMA_15290</name>
</gene>
<comment type="pathway">
    <text evidence="5">Amino-acid biosynthesis; L-methionine biosynthesis via de novo pathway; L-homocysteine from L-cystathionine: step 1/1.</text>
</comment>
<reference evidence="9 10" key="1">
    <citation type="submission" date="2019-02" db="EMBL/GenBank/DDBJ databases">
        <title>Emended description of the genus Rhodopseudomonas and description of Rhodopseudomonas albus sp. nov., a non-phototrophic, heavy-metal-tolerant bacterium isolated from garden soil.</title>
        <authorList>
            <person name="Bao Z."/>
            <person name="Cao W.W."/>
            <person name="Sato Y."/>
            <person name="Nishizawa T."/>
            <person name="Zhao J."/>
            <person name="Guo Y."/>
            <person name="Ohta H."/>
        </authorList>
    </citation>
    <scope>NUCLEOTIDE SEQUENCE [LARGE SCALE GENOMIC DNA]</scope>
    <source>
        <strain evidence="9 10">SK50-23</strain>
    </source>
</reference>
<keyword evidence="10" id="KW-1185">Reference proteome</keyword>
<dbReference type="InterPro" id="IPR015421">
    <property type="entry name" value="PyrdxlP-dep_Trfase_major"/>
</dbReference>
<evidence type="ECO:0000256" key="2">
    <source>
        <dbReference type="ARBA" id="ARBA00009077"/>
    </source>
</evidence>
<evidence type="ECO:0000256" key="4">
    <source>
        <dbReference type="ARBA" id="ARBA00023239"/>
    </source>
</evidence>
<keyword evidence="3 8" id="KW-0663">Pyridoxal phosphate</keyword>
<proteinExistence type="inferred from homology"/>
<comment type="catalytic activity">
    <reaction evidence="7">
        <text>an S-substituted L-cysteine + H2O = a thiol + pyruvate + NH4(+)</text>
        <dbReference type="Rhea" id="RHEA:18121"/>
        <dbReference type="ChEBI" id="CHEBI:15361"/>
        <dbReference type="ChEBI" id="CHEBI:15377"/>
        <dbReference type="ChEBI" id="CHEBI:28938"/>
        <dbReference type="ChEBI" id="CHEBI:29256"/>
        <dbReference type="ChEBI" id="CHEBI:58717"/>
        <dbReference type="EC" id="4.4.1.13"/>
    </reaction>
</comment>
<evidence type="ECO:0000256" key="5">
    <source>
        <dbReference type="ARBA" id="ARBA00046315"/>
    </source>
</evidence>
<evidence type="ECO:0000256" key="1">
    <source>
        <dbReference type="ARBA" id="ARBA00001933"/>
    </source>
</evidence>
<evidence type="ECO:0000256" key="3">
    <source>
        <dbReference type="ARBA" id="ARBA00022898"/>
    </source>
</evidence>